<proteinExistence type="predicted"/>
<feature type="compositionally biased region" description="Polar residues" evidence="9">
    <location>
        <begin position="95"/>
        <end position="112"/>
    </location>
</feature>
<dbReference type="SMART" id="SM00369">
    <property type="entry name" value="LRR_TYP"/>
    <property type="match status" value="7"/>
</dbReference>
<dbReference type="GO" id="GO:0051707">
    <property type="term" value="P:response to other organism"/>
    <property type="evidence" value="ECO:0007669"/>
    <property type="project" value="UniProtKB-ARBA"/>
</dbReference>
<dbReference type="OrthoDB" id="676979at2759"/>
<dbReference type="PANTHER" id="PTHR48056:SF28">
    <property type="entry name" value="PROTEIN KINASE DOMAIN-CONTAINING PROTEIN"/>
    <property type="match status" value="1"/>
</dbReference>
<evidence type="ECO:0000256" key="2">
    <source>
        <dbReference type="ARBA" id="ARBA00022614"/>
    </source>
</evidence>
<dbReference type="GO" id="GO:0016020">
    <property type="term" value="C:membrane"/>
    <property type="evidence" value="ECO:0007669"/>
    <property type="project" value="UniProtKB-SubCell"/>
</dbReference>
<dbReference type="InterPro" id="IPR050647">
    <property type="entry name" value="Plant_LRR-RLKs"/>
</dbReference>
<dbReference type="GO" id="GO:0006952">
    <property type="term" value="P:defense response"/>
    <property type="evidence" value="ECO:0007669"/>
    <property type="project" value="UniProtKB-ARBA"/>
</dbReference>
<keyword evidence="8" id="KW-0325">Glycoprotein</keyword>
<dbReference type="InterPro" id="IPR013210">
    <property type="entry name" value="LRR_N_plant-typ"/>
</dbReference>
<evidence type="ECO:0000256" key="1">
    <source>
        <dbReference type="ARBA" id="ARBA00004167"/>
    </source>
</evidence>
<dbReference type="Pfam" id="PF23598">
    <property type="entry name" value="LRR_14"/>
    <property type="match status" value="1"/>
</dbReference>
<evidence type="ECO:0000259" key="11">
    <source>
        <dbReference type="Pfam" id="PF23598"/>
    </source>
</evidence>
<dbReference type="Pfam" id="PF13855">
    <property type="entry name" value="LRR_8"/>
    <property type="match status" value="2"/>
</dbReference>
<comment type="caution">
    <text evidence="12">The sequence shown here is derived from an EMBL/GenBank/DDBJ whole genome shotgun (WGS) entry which is preliminary data.</text>
</comment>
<dbReference type="InterPro" id="IPR032675">
    <property type="entry name" value="LRR_dom_sf"/>
</dbReference>
<dbReference type="Pfam" id="PF00560">
    <property type="entry name" value="LRR_1"/>
    <property type="match status" value="1"/>
</dbReference>
<evidence type="ECO:0000256" key="8">
    <source>
        <dbReference type="ARBA" id="ARBA00023180"/>
    </source>
</evidence>
<evidence type="ECO:0000256" key="9">
    <source>
        <dbReference type="SAM" id="MobiDB-lite"/>
    </source>
</evidence>
<evidence type="ECO:0000256" key="3">
    <source>
        <dbReference type="ARBA" id="ARBA00022692"/>
    </source>
</evidence>
<dbReference type="SUPFAM" id="SSF52047">
    <property type="entry name" value="RNI-like"/>
    <property type="match status" value="1"/>
</dbReference>
<dbReference type="FunFam" id="3.80.10.10:FF:000095">
    <property type="entry name" value="LRR receptor-like serine/threonine-protein kinase GSO1"/>
    <property type="match status" value="1"/>
</dbReference>
<evidence type="ECO:0000256" key="5">
    <source>
        <dbReference type="ARBA" id="ARBA00022737"/>
    </source>
</evidence>
<dbReference type="FunFam" id="3.80.10.10:FF:000716">
    <property type="entry name" value="LRR receptor-like serine/threonine-protein kinase GSO1"/>
    <property type="match status" value="1"/>
</dbReference>
<dbReference type="Gene3D" id="3.80.10.10">
    <property type="entry name" value="Ribonuclease Inhibitor"/>
    <property type="match status" value="3"/>
</dbReference>
<keyword evidence="7" id="KW-0472">Membrane</keyword>
<dbReference type="AlphaFoldDB" id="A0A5A7PQY8"/>
<feature type="region of interest" description="Disordered" evidence="9">
    <location>
        <begin position="37"/>
        <end position="62"/>
    </location>
</feature>
<evidence type="ECO:0000313" key="13">
    <source>
        <dbReference type="Proteomes" id="UP000325081"/>
    </source>
</evidence>
<keyword evidence="4" id="KW-0732">Signal</keyword>
<keyword evidence="2" id="KW-0433">Leucine-rich repeat</keyword>
<sequence>MVEPSSVVPSEKAATGATIALRTAVMEQGLVVGLDNDIGRSKGSTTDDVTTSARQSRGSSPDWIITSAGARARRRTIPAEQGLVAGLDNDIGRSKGSTTDDVTTSARQSRGSSPDWIMTSAGARALRRTMGGRTYPEGLQQTNFSQSFLSRFGFHGQGSNELSPNRRSENTLLKSLIFHNCWLCSCGARFPKVRHPWISRRCRSASGFEVGNGGSVRFRRLGCQPGTCDLSGGLRCSDGDFEARLVARESGRPWWLRGRSRLDCAGRRLVEAGLGGEVCTAVSGPGRSGDCEVGSAMVVPTGWWWRSTFELRVAFAESATFQIGIWVCPELGCRVTRLARCLRASLPNSGGESHHAVQRHGCGEVRNQPRGCGASSAFDEVASSASDGVAISVSDEVARSVSDEVASSTAGGVIRAASAAVVWSRPEETRSGPSSRLGGSEVWIDKLGVGRFDVRIVAVSPRGLTGITLGGPSRHEAGSRCSAVGRRRALHKFKKTITEDPSRLLHTWSYTTDCCTKWKGVSCDPITGRVVSLTRTGYTSDDDDSPDTPTMSGKLSPSLGNLTSLQLLDLSNLQFLSGPIPTELGGLANLTKIFLNNNNLTGPISSDLFISMTLLRIMDLSLNAISGPIPPSVGKLASLAIIDLHGNNFLGGVPESISGLGNLKYVDFSGNRLTGKIPESIGGLSSLKMLYLHGNGLTGKIPFSVGRLRSLQYLRLSENYLTGEIPRSIGNLTGLKMLSFESNHLSGKLPQTLGQLITLQGIYFSNNQFTGRIPSSLGNLTNIQELDLSRNQLSGPIPIQFFKLKQLQFLDLSFNPLRLIKLPDLLKNLSLSQLLLASTGLEGELPNSLSSFSSLSVLDLSSNSLKGTLPSWIGNLTKLSFLNLSNNSFNSSVPVEFKNLVRIADLDLHSNNLSGNLNAFFEKPISFPFGLYNSIDLSNNMFSGAVDNDIGNKPAMEFVDTLILSNNPLGGKIPETLGKLLYLTRLEMEKNELVGEIPKSLGNPYRLNTILLSGNGLSGGIPMEVLNNKFLKRFNVSDNRLSGEIPAHNVSIPASGFEGNAGLCGEPLPPCNKYCRIEPCHGTDPGSTLSVLSPGTGQGAAAQLERLLLDGNSLYGPIPGGFLGLKAGSVTVRLGTTAFTGVR</sequence>
<evidence type="ECO:0000313" key="12">
    <source>
        <dbReference type="EMBL" id="GER35086.1"/>
    </source>
</evidence>
<keyword evidence="12" id="KW-0808">Transferase</keyword>
<keyword evidence="3" id="KW-0812">Transmembrane</keyword>
<accession>A0A5A7PQY8</accession>
<feature type="region of interest" description="Disordered" evidence="9">
    <location>
        <begin position="87"/>
        <end position="114"/>
    </location>
</feature>
<keyword evidence="12" id="KW-0675">Receptor</keyword>
<comment type="subcellular location">
    <subcellularLocation>
        <location evidence="1">Membrane</location>
        <topology evidence="1">Single-pass membrane protein</topology>
    </subcellularLocation>
</comment>
<feature type="domain" description="Leucine-rich repeat-containing N-terminal plant-type" evidence="10">
    <location>
        <begin position="487"/>
        <end position="524"/>
    </location>
</feature>
<feature type="domain" description="Disease resistance R13L4/SHOC-2-like LRR" evidence="11">
    <location>
        <begin position="705"/>
        <end position="815"/>
    </location>
</feature>
<evidence type="ECO:0000259" key="10">
    <source>
        <dbReference type="Pfam" id="PF08263"/>
    </source>
</evidence>
<evidence type="ECO:0000256" key="4">
    <source>
        <dbReference type="ARBA" id="ARBA00022729"/>
    </source>
</evidence>
<organism evidence="12 13">
    <name type="scientific">Striga asiatica</name>
    <name type="common">Asiatic witchweed</name>
    <name type="synonym">Buchnera asiatica</name>
    <dbReference type="NCBI Taxonomy" id="4170"/>
    <lineage>
        <taxon>Eukaryota</taxon>
        <taxon>Viridiplantae</taxon>
        <taxon>Streptophyta</taxon>
        <taxon>Embryophyta</taxon>
        <taxon>Tracheophyta</taxon>
        <taxon>Spermatophyta</taxon>
        <taxon>Magnoliopsida</taxon>
        <taxon>eudicotyledons</taxon>
        <taxon>Gunneridae</taxon>
        <taxon>Pentapetalae</taxon>
        <taxon>asterids</taxon>
        <taxon>lamiids</taxon>
        <taxon>Lamiales</taxon>
        <taxon>Orobanchaceae</taxon>
        <taxon>Buchnereae</taxon>
        <taxon>Striga</taxon>
    </lineage>
</organism>
<dbReference type="Proteomes" id="UP000325081">
    <property type="component" value="Unassembled WGS sequence"/>
</dbReference>
<reference evidence="13" key="1">
    <citation type="journal article" date="2019" name="Curr. Biol.">
        <title>Genome Sequence of Striga asiatica Provides Insight into the Evolution of Plant Parasitism.</title>
        <authorList>
            <person name="Yoshida S."/>
            <person name="Kim S."/>
            <person name="Wafula E.K."/>
            <person name="Tanskanen J."/>
            <person name="Kim Y.M."/>
            <person name="Honaas L."/>
            <person name="Yang Z."/>
            <person name="Spallek T."/>
            <person name="Conn C.E."/>
            <person name="Ichihashi Y."/>
            <person name="Cheong K."/>
            <person name="Cui S."/>
            <person name="Der J.P."/>
            <person name="Gundlach H."/>
            <person name="Jiao Y."/>
            <person name="Hori C."/>
            <person name="Ishida J.K."/>
            <person name="Kasahara H."/>
            <person name="Kiba T."/>
            <person name="Kim M.S."/>
            <person name="Koo N."/>
            <person name="Laohavisit A."/>
            <person name="Lee Y.H."/>
            <person name="Lumba S."/>
            <person name="McCourt P."/>
            <person name="Mortimer J.C."/>
            <person name="Mutuku J.M."/>
            <person name="Nomura T."/>
            <person name="Sasaki-Sekimoto Y."/>
            <person name="Seto Y."/>
            <person name="Wang Y."/>
            <person name="Wakatake T."/>
            <person name="Sakakibara H."/>
            <person name="Demura T."/>
            <person name="Yamaguchi S."/>
            <person name="Yoneyama K."/>
            <person name="Manabe R.I."/>
            <person name="Nelson D.C."/>
            <person name="Schulman A.H."/>
            <person name="Timko M.P."/>
            <person name="dePamphilis C.W."/>
            <person name="Choi D."/>
            <person name="Shirasu K."/>
        </authorList>
    </citation>
    <scope>NUCLEOTIDE SEQUENCE [LARGE SCALE GENOMIC DNA]</scope>
    <source>
        <strain evidence="13">cv. UVA1</strain>
    </source>
</reference>
<dbReference type="Pfam" id="PF08263">
    <property type="entry name" value="LRRNT_2"/>
    <property type="match status" value="1"/>
</dbReference>
<feature type="compositionally biased region" description="Polar residues" evidence="9">
    <location>
        <begin position="42"/>
        <end position="59"/>
    </location>
</feature>
<evidence type="ECO:0000256" key="6">
    <source>
        <dbReference type="ARBA" id="ARBA00022989"/>
    </source>
</evidence>
<dbReference type="EMBL" id="BKCP01004960">
    <property type="protein sequence ID" value="GER35086.1"/>
    <property type="molecule type" value="Genomic_DNA"/>
</dbReference>
<protein>
    <submittedName>
        <fullName evidence="12">Leucine-rich receptor-like protein kinase family protein</fullName>
    </submittedName>
</protein>
<dbReference type="InterPro" id="IPR055414">
    <property type="entry name" value="LRR_R13L4/SHOC2-like"/>
</dbReference>
<gene>
    <name evidence="12" type="ORF">STAS_11344</name>
</gene>
<evidence type="ECO:0000256" key="7">
    <source>
        <dbReference type="ARBA" id="ARBA00023136"/>
    </source>
</evidence>
<dbReference type="SUPFAM" id="SSF52058">
    <property type="entry name" value="L domain-like"/>
    <property type="match status" value="1"/>
</dbReference>
<keyword evidence="5" id="KW-0677">Repeat</keyword>
<keyword evidence="13" id="KW-1185">Reference proteome</keyword>
<keyword evidence="12" id="KW-0418">Kinase</keyword>
<name>A0A5A7PQY8_STRAF</name>
<dbReference type="InterPro" id="IPR001611">
    <property type="entry name" value="Leu-rich_rpt"/>
</dbReference>
<dbReference type="GO" id="GO:0016301">
    <property type="term" value="F:kinase activity"/>
    <property type="evidence" value="ECO:0007669"/>
    <property type="project" value="UniProtKB-KW"/>
</dbReference>
<dbReference type="PANTHER" id="PTHR48056">
    <property type="entry name" value="LRR RECEPTOR-LIKE SERINE/THREONINE-PROTEIN KINASE-RELATED"/>
    <property type="match status" value="1"/>
</dbReference>
<dbReference type="GO" id="GO:0005524">
    <property type="term" value="F:ATP binding"/>
    <property type="evidence" value="ECO:0007669"/>
    <property type="project" value="UniProtKB-KW"/>
</dbReference>
<dbReference type="InterPro" id="IPR003591">
    <property type="entry name" value="Leu-rich_rpt_typical-subtyp"/>
</dbReference>
<keyword evidence="6" id="KW-1133">Transmembrane helix</keyword>